<proteinExistence type="predicted"/>
<feature type="signal peptide" evidence="2">
    <location>
        <begin position="1"/>
        <end position="22"/>
    </location>
</feature>
<keyword evidence="2" id="KW-0732">Signal</keyword>
<evidence type="ECO:0000313" key="3">
    <source>
        <dbReference type="EMBL" id="MBR0664288.1"/>
    </source>
</evidence>
<feature type="compositionally biased region" description="Gly residues" evidence="1">
    <location>
        <begin position="111"/>
        <end position="138"/>
    </location>
</feature>
<protein>
    <submittedName>
        <fullName evidence="3">Uncharacterized protein</fullName>
    </submittedName>
</protein>
<comment type="caution">
    <text evidence="3">The sequence shown here is derived from an EMBL/GenBank/DDBJ whole genome shotgun (WGS) entry which is preliminary data.</text>
</comment>
<reference evidence="4" key="1">
    <citation type="journal article" date="2021" name="Syst. Appl. Microbiol.">
        <title>Roseomonas hellenica sp. nov., isolated from roots of wild-growing Alkanna tinctoria.</title>
        <authorList>
            <person name="Rat A."/>
            <person name="Naranjo H.D."/>
            <person name="Lebbe L."/>
            <person name="Cnockaert M."/>
            <person name="Krigas N."/>
            <person name="Grigoriadou K."/>
            <person name="Maloupa E."/>
            <person name="Willems A."/>
        </authorList>
    </citation>
    <scope>NUCLEOTIDE SEQUENCE [LARGE SCALE GENOMIC DNA]</scope>
    <source>
        <strain evidence="4">LMG 31523</strain>
    </source>
</reference>
<keyword evidence="4" id="KW-1185">Reference proteome</keyword>
<evidence type="ECO:0000313" key="4">
    <source>
        <dbReference type="Proteomes" id="UP001196870"/>
    </source>
</evidence>
<name>A0ABS5EVH5_9PROT</name>
<gene>
    <name evidence="3" type="ORF">GXW71_07960</name>
</gene>
<dbReference type="EMBL" id="JAAGBB010000007">
    <property type="protein sequence ID" value="MBR0664288.1"/>
    <property type="molecule type" value="Genomic_DNA"/>
</dbReference>
<evidence type="ECO:0000256" key="2">
    <source>
        <dbReference type="SAM" id="SignalP"/>
    </source>
</evidence>
<dbReference type="RefSeq" id="WP_211851886.1">
    <property type="nucleotide sequence ID" value="NZ_JAAGBB010000007.1"/>
</dbReference>
<feature type="region of interest" description="Disordered" evidence="1">
    <location>
        <begin position="110"/>
        <end position="138"/>
    </location>
</feature>
<organism evidence="3 4">
    <name type="scientific">Plastoroseomonas hellenica</name>
    <dbReference type="NCBI Taxonomy" id="2687306"/>
    <lineage>
        <taxon>Bacteria</taxon>
        <taxon>Pseudomonadati</taxon>
        <taxon>Pseudomonadota</taxon>
        <taxon>Alphaproteobacteria</taxon>
        <taxon>Acetobacterales</taxon>
        <taxon>Acetobacteraceae</taxon>
        <taxon>Plastoroseomonas</taxon>
    </lineage>
</organism>
<sequence>MRLTALCFVTALAALPLSQANAYGVSQIHFSIGRNSPMPDCHQRAREVFERAGLRVLGTGNASVGAEPQDGTTLATIYCVPSAGVVVATVAGDNTQATAPVLERIREAWSGSGGAQTGGGQPGGGQPGGGLGGPRITK</sequence>
<accession>A0ABS5EVH5</accession>
<evidence type="ECO:0000256" key="1">
    <source>
        <dbReference type="SAM" id="MobiDB-lite"/>
    </source>
</evidence>
<feature type="chain" id="PRO_5045718777" evidence="2">
    <location>
        <begin position="23"/>
        <end position="138"/>
    </location>
</feature>
<dbReference type="Proteomes" id="UP001196870">
    <property type="component" value="Unassembled WGS sequence"/>
</dbReference>